<proteinExistence type="predicted"/>
<dbReference type="Proteomes" id="UP000663879">
    <property type="component" value="Unassembled WGS sequence"/>
</dbReference>
<dbReference type="SUPFAM" id="SSF57903">
    <property type="entry name" value="FYVE/PHD zinc finger"/>
    <property type="match status" value="1"/>
</dbReference>
<dbReference type="AlphaFoldDB" id="A0A813VW61"/>
<name>A0A813VW61_9BILA</name>
<dbReference type="EMBL" id="CAJNOC010001255">
    <property type="protein sequence ID" value="CAF0848969.1"/>
    <property type="molecule type" value="Genomic_DNA"/>
</dbReference>
<evidence type="ECO:0000313" key="3">
    <source>
        <dbReference type="Proteomes" id="UP000663879"/>
    </source>
</evidence>
<feature type="compositionally biased region" description="Low complexity" evidence="1">
    <location>
        <begin position="79"/>
        <end position="91"/>
    </location>
</feature>
<feature type="compositionally biased region" description="Polar residues" evidence="1">
    <location>
        <begin position="69"/>
        <end position="78"/>
    </location>
</feature>
<evidence type="ECO:0000256" key="1">
    <source>
        <dbReference type="SAM" id="MobiDB-lite"/>
    </source>
</evidence>
<reference evidence="2" key="1">
    <citation type="submission" date="2021-02" db="EMBL/GenBank/DDBJ databases">
        <authorList>
            <person name="Nowell W R."/>
        </authorList>
    </citation>
    <scope>NUCLEOTIDE SEQUENCE</scope>
    <source>
        <strain evidence="2">Ploen Becks lab</strain>
    </source>
</reference>
<protein>
    <submittedName>
        <fullName evidence="2">Uncharacterized protein</fullName>
    </submittedName>
</protein>
<gene>
    <name evidence="2" type="ORF">OXX778_LOCUS8847</name>
</gene>
<feature type="region of interest" description="Disordered" evidence="1">
    <location>
        <begin position="69"/>
        <end position="91"/>
    </location>
</feature>
<accession>A0A813VW61</accession>
<sequence length="91" mass="10627">MEAATKINDDNETFTSQNSQKRCEICPREYNRKTRNKCSRCDGFFCGKHAWKLYICITCYNDIQKSNKQESAVTNDPPSLNLRSRNRNLTL</sequence>
<keyword evidence="3" id="KW-1185">Reference proteome</keyword>
<organism evidence="2 3">
    <name type="scientific">Brachionus calyciflorus</name>
    <dbReference type="NCBI Taxonomy" id="104777"/>
    <lineage>
        <taxon>Eukaryota</taxon>
        <taxon>Metazoa</taxon>
        <taxon>Spiralia</taxon>
        <taxon>Gnathifera</taxon>
        <taxon>Rotifera</taxon>
        <taxon>Eurotatoria</taxon>
        <taxon>Monogononta</taxon>
        <taxon>Pseudotrocha</taxon>
        <taxon>Ploima</taxon>
        <taxon>Brachionidae</taxon>
        <taxon>Brachionus</taxon>
    </lineage>
</organism>
<dbReference type="InterPro" id="IPR011011">
    <property type="entry name" value="Znf_FYVE_PHD"/>
</dbReference>
<evidence type="ECO:0000313" key="2">
    <source>
        <dbReference type="EMBL" id="CAF0848969.1"/>
    </source>
</evidence>
<comment type="caution">
    <text evidence="2">The sequence shown here is derived from an EMBL/GenBank/DDBJ whole genome shotgun (WGS) entry which is preliminary data.</text>
</comment>